<accession>A0ABX9W5V1</accession>
<keyword evidence="6" id="KW-1185">Reference proteome</keyword>
<name>A0ABX9W5V1_9GAMM</name>
<protein>
    <submittedName>
        <fullName evidence="5">MarR family transcriptional regulator</fullName>
    </submittedName>
</protein>
<gene>
    <name evidence="5" type="ORF">D0911_04470</name>
</gene>
<dbReference type="InterPro" id="IPR036390">
    <property type="entry name" value="WH_DNA-bd_sf"/>
</dbReference>
<sequence length="154" mass="17513">MQTIKPKEQLLDLSAYLIIDLGRLIRRHFDTKMAGLGLTRAEWYLISYLCFIEGSTQQEIADALDMAKGGITKLISTLEEKGLLKREAHNTNGRATKRVFLTTNGRKIAKKIDAESDIEVALITSSLNKKEQDSLNEMLHRVRNDLITRIEIEQ</sequence>
<dbReference type="RefSeq" id="WP_123181664.1">
    <property type="nucleotide sequence ID" value="NZ_RHGB01000003.1"/>
</dbReference>
<reference evidence="5 6" key="1">
    <citation type="submission" date="2018-10" db="EMBL/GenBank/DDBJ databases">
        <title>Draft genome sequence of Zhongshania sp. DSW25-10.</title>
        <authorList>
            <person name="Oh J."/>
        </authorList>
    </citation>
    <scope>NUCLEOTIDE SEQUENCE [LARGE SCALE GENOMIC DNA]</scope>
    <source>
        <strain evidence="5 6">DSW25-10</strain>
    </source>
</reference>
<dbReference type="PROSITE" id="PS50995">
    <property type="entry name" value="HTH_MARR_2"/>
    <property type="match status" value="1"/>
</dbReference>
<evidence type="ECO:0000313" key="5">
    <source>
        <dbReference type="EMBL" id="RNL66796.1"/>
    </source>
</evidence>
<evidence type="ECO:0000256" key="1">
    <source>
        <dbReference type="ARBA" id="ARBA00023015"/>
    </source>
</evidence>
<dbReference type="PRINTS" id="PR00598">
    <property type="entry name" value="HTHMARR"/>
</dbReference>
<evidence type="ECO:0000313" key="6">
    <source>
        <dbReference type="Proteomes" id="UP000274695"/>
    </source>
</evidence>
<organism evidence="5 6">
    <name type="scientific">Zhongshania marina</name>
    <dbReference type="NCBI Taxonomy" id="2304603"/>
    <lineage>
        <taxon>Bacteria</taxon>
        <taxon>Pseudomonadati</taxon>
        <taxon>Pseudomonadota</taxon>
        <taxon>Gammaproteobacteria</taxon>
        <taxon>Cellvibrionales</taxon>
        <taxon>Spongiibacteraceae</taxon>
        <taxon>Zhongshania</taxon>
    </lineage>
</organism>
<evidence type="ECO:0000259" key="4">
    <source>
        <dbReference type="PROSITE" id="PS50995"/>
    </source>
</evidence>
<keyword evidence="3" id="KW-0804">Transcription</keyword>
<dbReference type="SUPFAM" id="SSF46785">
    <property type="entry name" value="Winged helix' DNA-binding domain"/>
    <property type="match status" value="1"/>
</dbReference>
<dbReference type="Proteomes" id="UP000274695">
    <property type="component" value="Unassembled WGS sequence"/>
</dbReference>
<dbReference type="EMBL" id="RHGB01000003">
    <property type="protein sequence ID" value="RNL66796.1"/>
    <property type="molecule type" value="Genomic_DNA"/>
</dbReference>
<evidence type="ECO:0000256" key="2">
    <source>
        <dbReference type="ARBA" id="ARBA00023125"/>
    </source>
</evidence>
<dbReference type="InterPro" id="IPR036388">
    <property type="entry name" value="WH-like_DNA-bd_sf"/>
</dbReference>
<dbReference type="InterPro" id="IPR000835">
    <property type="entry name" value="HTH_MarR-typ"/>
</dbReference>
<dbReference type="PANTHER" id="PTHR42756:SF1">
    <property type="entry name" value="TRANSCRIPTIONAL REPRESSOR OF EMRAB OPERON"/>
    <property type="match status" value="1"/>
</dbReference>
<feature type="domain" description="HTH marR-type" evidence="4">
    <location>
        <begin position="14"/>
        <end position="144"/>
    </location>
</feature>
<comment type="caution">
    <text evidence="5">The sequence shown here is derived from an EMBL/GenBank/DDBJ whole genome shotgun (WGS) entry which is preliminary data.</text>
</comment>
<keyword evidence="2" id="KW-0238">DNA-binding</keyword>
<dbReference type="Gene3D" id="1.10.10.10">
    <property type="entry name" value="Winged helix-like DNA-binding domain superfamily/Winged helix DNA-binding domain"/>
    <property type="match status" value="1"/>
</dbReference>
<keyword evidence="1" id="KW-0805">Transcription regulation</keyword>
<evidence type="ECO:0000256" key="3">
    <source>
        <dbReference type="ARBA" id="ARBA00023163"/>
    </source>
</evidence>
<dbReference type="Pfam" id="PF12802">
    <property type="entry name" value="MarR_2"/>
    <property type="match status" value="1"/>
</dbReference>
<proteinExistence type="predicted"/>
<dbReference type="SMART" id="SM00347">
    <property type="entry name" value="HTH_MARR"/>
    <property type="match status" value="1"/>
</dbReference>
<dbReference type="PANTHER" id="PTHR42756">
    <property type="entry name" value="TRANSCRIPTIONAL REGULATOR, MARR"/>
    <property type="match status" value="1"/>
</dbReference>